<organism evidence="2 3">
    <name type="scientific">Holdemania filiformis</name>
    <dbReference type="NCBI Taxonomy" id="61171"/>
    <lineage>
        <taxon>Bacteria</taxon>
        <taxon>Bacillati</taxon>
        <taxon>Bacillota</taxon>
        <taxon>Erysipelotrichia</taxon>
        <taxon>Erysipelotrichales</taxon>
        <taxon>Erysipelotrichaceae</taxon>
        <taxon>Holdemania</taxon>
    </lineage>
</organism>
<dbReference type="Proteomes" id="UP000284178">
    <property type="component" value="Unassembled WGS sequence"/>
</dbReference>
<dbReference type="NCBIfam" id="TIGR02532">
    <property type="entry name" value="IV_pilin_GFxxxE"/>
    <property type="match status" value="1"/>
</dbReference>
<feature type="domain" description="Pilin PilJ C-terminal" evidence="1">
    <location>
        <begin position="149"/>
        <end position="246"/>
    </location>
</feature>
<accession>A0A412FM51</accession>
<evidence type="ECO:0000259" key="1">
    <source>
        <dbReference type="Pfam" id="PF18223"/>
    </source>
</evidence>
<dbReference type="GeneID" id="83017254"/>
<dbReference type="PROSITE" id="PS00409">
    <property type="entry name" value="PROKAR_NTER_METHYL"/>
    <property type="match status" value="1"/>
</dbReference>
<protein>
    <submittedName>
        <fullName evidence="2">Prepilin-type N-terminal cleavage/methylation domain-containing protein</fullName>
    </submittedName>
</protein>
<dbReference type="InterPro" id="IPR012902">
    <property type="entry name" value="N_methyl_site"/>
</dbReference>
<reference evidence="2 3" key="1">
    <citation type="submission" date="2018-08" db="EMBL/GenBank/DDBJ databases">
        <title>A genome reference for cultivated species of the human gut microbiota.</title>
        <authorList>
            <person name="Zou Y."/>
            <person name="Xue W."/>
            <person name="Luo G."/>
        </authorList>
    </citation>
    <scope>NUCLEOTIDE SEQUENCE [LARGE SCALE GENOMIC DNA]</scope>
    <source>
        <strain evidence="2 3">AF24-29</strain>
    </source>
</reference>
<sequence length="273" mass="30797">MRKQKKRGFTLIELIVVVAILVALLLILVPRLTGFTSTAAEVQCQQTRQKVMEMYNAYQIKGEPVSIEDLLKNKDDEYFISTPKCASGGKLTAIEIKGVVTLIRCSKHGSISSGNLDYTPKGIQSAMLEFMKFLTEQKKTNRDIIRELTGNSVLNNDAIRNFMKNEIYGGSWPTLDNGIVNAANLPKGDYKIQICYRHVTDPNVENPYNNPVPENTIIYASTIQGGNWNTSLIYNQDDNKWYSGKSLVINGKTWTEVKTLMEEKGWKPVEYSE</sequence>
<evidence type="ECO:0000313" key="2">
    <source>
        <dbReference type="EMBL" id="RGR69237.1"/>
    </source>
</evidence>
<keyword evidence="3" id="KW-1185">Reference proteome</keyword>
<dbReference type="RefSeq" id="WP_117895941.1">
    <property type="nucleotide sequence ID" value="NZ_CABJCV010000024.1"/>
</dbReference>
<dbReference type="Gene3D" id="3.30.1690.20">
    <property type="match status" value="1"/>
</dbReference>
<evidence type="ECO:0000313" key="3">
    <source>
        <dbReference type="Proteomes" id="UP000284178"/>
    </source>
</evidence>
<name>A0A412FM51_9FIRM</name>
<dbReference type="SUPFAM" id="SSF54523">
    <property type="entry name" value="Pili subunits"/>
    <property type="match status" value="1"/>
</dbReference>
<proteinExistence type="predicted"/>
<dbReference type="InterPro" id="IPR040599">
    <property type="entry name" value="PilJ_C"/>
</dbReference>
<dbReference type="Pfam" id="PF18223">
    <property type="entry name" value="PilJ_C"/>
    <property type="match status" value="1"/>
</dbReference>
<gene>
    <name evidence="2" type="ORF">DWY25_15230</name>
</gene>
<comment type="caution">
    <text evidence="2">The sequence shown here is derived from an EMBL/GenBank/DDBJ whole genome shotgun (WGS) entry which is preliminary data.</text>
</comment>
<dbReference type="EMBL" id="QRUP01000024">
    <property type="protein sequence ID" value="RGR69237.1"/>
    <property type="molecule type" value="Genomic_DNA"/>
</dbReference>
<dbReference type="Pfam" id="PF07963">
    <property type="entry name" value="N_methyl"/>
    <property type="match status" value="1"/>
</dbReference>
<dbReference type="AlphaFoldDB" id="A0A412FM51"/>
<dbReference type="InterPro" id="IPR045584">
    <property type="entry name" value="Pilin-like"/>
</dbReference>